<evidence type="ECO:0008006" key="4">
    <source>
        <dbReference type="Google" id="ProtNLM"/>
    </source>
</evidence>
<proteinExistence type="predicted"/>
<comment type="caution">
    <text evidence="2">The sequence shown here is derived from an EMBL/GenBank/DDBJ whole genome shotgun (WGS) entry which is preliminary data.</text>
</comment>
<organism evidence="2 3">
    <name type="scientific">Riccia sorocarpa</name>
    <dbReference type="NCBI Taxonomy" id="122646"/>
    <lineage>
        <taxon>Eukaryota</taxon>
        <taxon>Viridiplantae</taxon>
        <taxon>Streptophyta</taxon>
        <taxon>Embryophyta</taxon>
        <taxon>Marchantiophyta</taxon>
        <taxon>Marchantiopsida</taxon>
        <taxon>Marchantiidae</taxon>
        <taxon>Marchantiales</taxon>
        <taxon>Ricciaceae</taxon>
        <taxon>Riccia</taxon>
    </lineage>
</organism>
<dbReference type="Proteomes" id="UP001633002">
    <property type="component" value="Unassembled WGS sequence"/>
</dbReference>
<protein>
    <recommendedName>
        <fullName evidence="4">RRM domain-containing protein</fullName>
    </recommendedName>
</protein>
<dbReference type="AlphaFoldDB" id="A0ABD3GFR9"/>
<sequence length="402" mass="45697">MSEHTPLIQSINDQMGGRSADDVQQALEKIDSKLHTCVDNAREIQLAIYREQEMARSQELDAKFQAFRDQAVMQREDIGNQLRSYVTATCEAHTTALMDQEKEQAARKAKSLNLRVVGLNEEDGENTQQLVEDFFRNTLRVHSPEVAQTYRVGKNDHGPRHIVVHFASLEARRAVFDNRSMLKGMKVWLDPDLTLAQVEDKRRELDKVKEAWSNGWVAYMKEGRAVAELLEDERVPIWTKDALMYNWARESDDEQINSRVESFFQFLKVGDLIILNGTSRFPTTRECTYVGPNGESLVDYVLASKEGRDRVLAFTLGQLMHESDHRPVCCTLSGFDREGWKKKKGGDAVKVYRDRGKQEEYRRMVEGRLKESERDPHTGLLEGTGGGNGDSSTRTGGGIPDV</sequence>
<reference evidence="2 3" key="1">
    <citation type="submission" date="2024-09" db="EMBL/GenBank/DDBJ databases">
        <title>Chromosome-scale assembly of Riccia sorocarpa.</title>
        <authorList>
            <person name="Paukszto L."/>
        </authorList>
    </citation>
    <scope>NUCLEOTIDE SEQUENCE [LARGE SCALE GENOMIC DNA]</scope>
    <source>
        <strain evidence="2">LP-2024</strain>
        <tissue evidence="2">Aerial parts of the thallus</tissue>
    </source>
</reference>
<keyword evidence="3" id="KW-1185">Reference proteome</keyword>
<feature type="compositionally biased region" description="Basic and acidic residues" evidence="1">
    <location>
        <begin position="362"/>
        <end position="377"/>
    </location>
</feature>
<evidence type="ECO:0000313" key="2">
    <source>
        <dbReference type="EMBL" id="KAL3677279.1"/>
    </source>
</evidence>
<gene>
    <name evidence="2" type="ORF">R1sor_027227</name>
</gene>
<dbReference type="InterPro" id="IPR036691">
    <property type="entry name" value="Endo/exonu/phosph_ase_sf"/>
</dbReference>
<name>A0ABD3GFR9_9MARC</name>
<feature type="region of interest" description="Disordered" evidence="1">
    <location>
        <begin position="362"/>
        <end position="402"/>
    </location>
</feature>
<evidence type="ECO:0000256" key="1">
    <source>
        <dbReference type="SAM" id="MobiDB-lite"/>
    </source>
</evidence>
<dbReference type="Gene3D" id="3.60.10.10">
    <property type="entry name" value="Endonuclease/exonuclease/phosphatase"/>
    <property type="match status" value="1"/>
</dbReference>
<dbReference type="EMBL" id="JBJQOH010000008">
    <property type="protein sequence ID" value="KAL3677279.1"/>
    <property type="molecule type" value="Genomic_DNA"/>
</dbReference>
<dbReference type="Gene3D" id="3.30.70.1820">
    <property type="entry name" value="L1 transposable element, RRM domain"/>
    <property type="match status" value="1"/>
</dbReference>
<accession>A0ABD3GFR9</accession>
<evidence type="ECO:0000313" key="3">
    <source>
        <dbReference type="Proteomes" id="UP001633002"/>
    </source>
</evidence>
<dbReference type="SUPFAM" id="SSF56219">
    <property type="entry name" value="DNase I-like"/>
    <property type="match status" value="1"/>
</dbReference>
<feature type="compositionally biased region" description="Gly residues" evidence="1">
    <location>
        <begin position="382"/>
        <end position="402"/>
    </location>
</feature>